<evidence type="ECO:0000256" key="2">
    <source>
        <dbReference type="SAM" id="Phobius"/>
    </source>
</evidence>
<dbReference type="KEGG" id="nve:5514463"/>
<dbReference type="PANTHER" id="PTHR42923:SF17">
    <property type="entry name" value="AMINE OXIDASE DOMAIN-CONTAINING PROTEIN"/>
    <property type="match status" value="1"/>
</dbReference>
<dbReference type="SUPFAM" id="SSF51905">
    <property type="entry name" value="FAD/NAD(P)-binding domain"/>
    <property type="match status" value="1"/>
</dbReference>
<dbReference type="OrthoDB" id="2019015at2759"/>
<dbReference type="eggNOG" id="ENOG502QSMW">
    <property type="taxonomic scope" value="Eukaryota"/>
</dbReference>
<gene>
    <name evidence="3" type="ORF">NEMVEDRAFT_v1g242133</name>
</gene>
<protein>
    <recommendedName>
        <fullName evidence="5">Amine oxidase</fullName>
    </recommendedName>
</protein>
<proteinExistence type="predicted"/>
<dbReference type="OMA" id="RWNENEC"/>
<dbReference type="STRING" id="45351.A7S173"/>
<dbReference type="AlphaFoldDB" id="A7S173"/>
<keyword evidence="4" id="KW-1185">Reference proteome</keyword>
<keyword evidence="2" id="KW-0812">Transmembrane</keyword>
<evidence type="ECO:0000256" key="1">
    <source>
        <dbReference type="SAM" id="MobiDB-lite"/>
    </source>
</evidence>
<feature type="region of interest" description="Disordered" evidence="1">
    <location>
        <begin position="332"/>
        <end position="351"/>
    </location>
</feature>
<dbReference type="InterPro" id="IPR050464">
    <property type="entry name" value="Zeta_carotene_desat/Oxidored"/>
</dbReference>
<dbReference type="HOGENOM" id="CLU_028123_3_0_1"/>
<evidence type="ECO:0000313" key="4">
    <source>
        <dbReference type="Proteomes" id="UP000001593"/>
    </source>
</evidence>
<name>A7S173_NEMVE</name>
<dbReference type="EMBL" id="DS469563">
    <property type="protein sequence ID" value="EDO42549.1"/>
    <property type="molecule type" value="Genomic_DNA"/>
</dbReference>
<dbReference type="InterPro" id="IPR036188">
    <property type="entry name" value="FAD/NAD-bd_sf"/>
</dbReference>
<sequence>MKVGIVGSGIAGLSAAWLLTLRGNEVHLYEKQESLGLGAHSISVGSHGDEVDVPIRFFHELFYPQMLSLLNYVGIETMAATLSPSIQVFGQSCHYKLRNLNIGGYAIPYVTPWDFVKNAHTYWTIWRDSLRFKKASTHMQNNQDVRCSLQHMSLAQYLVDNGYSTLFIDMFLVPLFAVVSTSSAQDVRNYPITVVMDYINTLMLTGKSTRRMTLGTKTAGDMIAKNVKEKHVGVKVQYIKPNHDENGKLLSVAIHADGLPVVDFDHVIMATQANQAVKLVPNARADHVKTLSSFKYVWSEMVVHSDERLMPLDKSNWTIGNFFIQPNCPETKRRKASPHYTPNGQEEQHGDLQGIQIKSGLDIRDFNKDGLCDCSPGGAIMCTVWQNISQPLKMDKCGDGFPVFQTWNPWVQPRQDKILPNGYHYFERPVVTVETEKALENLKAIQGQDNVWYIGAYSLPGVPLLENAANSGLMIAERLTGQSRPWKVHPVGQTKQNKAGKLGSLILLVLLGVVLCSVLYSRL</sequence>
<feature type="transmembrane region" description="Helical" evidence="2">
    <location>
        <begin position="502"/>
        <end position="520"/>
    </location>
</feature>
<dbReference type="GO" id="GO:0016491">
    <property type="term" value="F:oxidoreductase activity"/>
    <property type="evidence" value="ECO:0000318"/>
    <property type="project" value="GO_Central"/>
</dbReference>
<reference evidence="3 4" key="1">
    <citation type="journal article" date="2007" name="Science">
        <title>Sea anemone genome reveals ancestral eumetazoan gene repertoire and genomic organization.</title>
        <authorList>
            <person name="Putnam N.H."/>
            <person name="Srivastava M."/>
            <person name="Hellsten U."/>
            <person name="Dirks B."/>
            <person name="Chapman J."/>
            <person name="Salamov A."/>
            <person name="Terry A."/>
            <person name="Shapiro H."/>
            <person name="Lindquist E."/>
            <person name="Kapitonov V.V."/>
            <person name="Jurka J."/>
            <person name="Genikhovich G."/>
            <person name="Grigoriev I.V."/>
            <person name="Lucas S.M."/>
            <person name="Steele R.E."/>
            <person name="Finnerty J.R."/>
            <person name="Technau U."/>
            <person name="Martindale M.Q."/>
            <person name="Rokhsar D.S."/>
        </authorList>
    </citation>
    <scope>NUCLEOTIDE SEQUENCE [LARGE SCALE GENOMIC DNA]</scope>
    <source>
        <strain evidence="4">CH2 X CH6</strain>
    </source>
</reference>
<dbReference type="Pfam" id="PF13450">
    <property type="entry name" value="NAD_binding_8"/>
    <property type="match status" value="1"/>
</dbReference>
<dbReference type="PhylomeDB" id="A7S173"/>
<organism evidence="3 4">
    <name type="scientific">Nematostella vectensis</name>
    <name type="common">Starlet sea anemone</name>
    <dbReference type="NCBI Taxonomy" id="45351"/>
    <lineage>
        <taxon>Eukaryota</taxon>
        <taxon>Metazoa</taxon>
        <taxon>Cnidaria</taxon>
        <taxon>Anthozoa</taxon>
        <taxon>Hexacorallia</taxon>
        <taxon>Actiniaria</taxon>
        <taxon>Edwardsiidae</taxon>
        <taxon>Nematostella</taxon>
    </lineage>
</organism>
<evidence type="ECO:0008006" key="5">
    <source>
        <dbReference type="Google" id="ProtNLM"/>
    </source>
</evidence>
<accession>A7S173</accession>
<dbReference type="Gene3D" id="3.50.50.60">
    <property type="entry name" value="FAD/NAD(P)-binding domain"/>
    <property type="match status" value="1"/>
</dbReference>
<dbReference type="Proteomes" id="UP000001593">
    <property type="component" value="Unassembled WGS sequence"/>
</dbReference>
<dbReference type="InParanoid" id="A7S173"/>
<evidence type="ECO:0000313" key="3">
    <source>
        <dbReference type="EMBL" id="EDO42549.1"/>
    </source>
</evidence>
<dbReference type="PANTHER" id="PTHR42923">
    <property type="entry name" value="PROTOPORPHYRINOGEN OXIDASE"/>
    <property type="match status" value="1"/>
</dbReference>
<keyword evidence="2" id="KW-1133">Transmembrane helix</keyword>
<keyword evidence="2" id="KW-0472">Membrane</keyword>